<dbReference type="WBParaSite" id="GPUH_0002658601-mRNA-1">
    <property type="protein sequence ID" value="GPUH_0002658601-mRNA-1"/>
    <property type="gene ID" value="GPUH_0002658601"/>
</dbReference>
<evidence type="ECO:0000313" key="2">
    <source>
        <dbReference type="Proteomes" id="UP000271098"/>
    </source>
</evidence>
<dbReference type="AlphaFoldDB" id="A0A183F015"/>
<protein>
    <submittedName>
        <fullName evidence="3">DNAJ heat shock N-terminal domain-containing protein</fullName>
    </submittedName>
</protein>
<accession>A0A183F015</accession>
<sequence length="47" mass="5158">MAPKEKNRRKRKLEVQISEDEAEVDVVGDDAVVVDDSGANDTTNTLV</sequence>
<reference evidence="3" key="1">
    <citation type="submission" date="2016-06" db="UniProtKB">
        <authorList>
            <consortium name="WormBaseParasite"/>
        </authorList>
    </citation>
    <scope>IDENTIFICATION</scope>
</reference>
<organism evidence="3">
    <name type="scientific">Gongylonema pulchrum</name>
    <dbReference type="NCBI Taxonomy" id="637853"/>
    <lineage>
        <taxon>Eukaryota</taxon>
        <taxon>Metazoa</taxon>
        <taxon>Ecdysozoa</taxon>
        <taxon>Nematoda</taxon>
        <taxon>Chromadorea</taxon>
        <taxon>Rhabditida</taxon>
        <taxon>Spirurina</taxon>
        <taxon>Spiruromorpha</taxon>
        <taxon>Spiruroidea</taxon>
        <taxon>Gongylonematidae</taxon>
        <taxon>Gongylonema</taxon>
    </lineage>
</organism>
<proteinExistence type="predicted"/>
<name>A0A183F015_9BILA</name>
<gene>
    <name evidence="1" type="ORF">GPUH_LOCUS26554</name>
</gene>
<evidence type="ECO:0000313" key="1">
    <source>
        <dbReference type="EMBL" id="VDN45720.1"/>
    </source>
</evidence>
<keyword evidence="2" id="KW-1185">Reference proteome</keyword>
<reference evidence="1 2" key="2">
    <citation type="submission" date="2018-11" db="EMBL/GenBank/DDBJ databases">
        <authorList>
            <consortium name="Pathogen Informatics"/>
        </authorList>
    </citation>
    <scope>NUCLEOTIDE SEQUENCE [LARGE SCALE GENOMIC DNA]</scope>
</reference>
<dbReference type="EMBL" id="UYRT01111866">
    <property type="protein sequence ID" value="VDN45720.1"/>
    <property type="molecule type" value="Genomic_DNA"/>
</dbReference>
<evidence type="ECO:0000313" key="3">
    <source>
        <dbReference type="WBParaSite" id="GPUH_0002658601-mRNA-1"/>
    </source>
</evidence>
<dbReference type="Proteomes" id="UP000271098">
    <property type="component" value="Unassembled WGS sequence"/>
</dbReference>